<accession>A0AAV0CHQ5</accession>
<comment type="subcellular location">
    <subcellularLocation>
        <location evidence="1">Plastid</location>
    </subcellularLocation>
</comment>
<feature type="domain" description="ATPase AAA-type core" evidence="2">
    <location>
        <begin position="57"/>
        <end position="121"/>
    </location>
</feature>
<dbReference type="AlphaFoldDB" id="A0AAV0CHQ5"/>
<keyword evidence="4" id="KW-1185">Reference proteome</keyword>
<dbReference type="GO" id="GO:0016887">
    <property type="term" value="F:ATP hydrolysis activity"/>
    <property type="evidence" value="ECO:0007669"/>
    <property type="project" value="InterPro"/>
</dbReference>
<reference evidence="3" key="1">
    <citation type="submission" date="2022-07" db="EMBL/GenBank/DDBJ databases">
        <authorList>
            <person name="Macas J."/>
            <person name="Novak P."/>
            <person name="Neumann P."/>
        </authorList>
    </citation>
    <scope>NUCLEOTIDE SEQUENCE</scope>
</reference>
<gene>
    <name evidence="3" type="ORF">CEPIT_LOCUS6258</name>
</gene>
<proteinExistence type="predicted"/>
<name>A0AAV0CHQ5_9ASTE</name>
<evidence type="ECO:0000313" key="4">
    <source>
        <dbReference type="Proteomes" id="UP001152523"/>
    </source>
</evidence>
<dbReference type="GO" id="GO:0009536">
    <property type="term" value="C:plastid"/>
    <property type="evidence" value="ECO:0007669"/>
    <property type="project" value="UniProtKB-SubCell"/>
</dbReference>
<dbReference type="InterPro" id="IPR050747">
    <property type="entry name" value="Mitochondrial_chaperone_BCS1"/>
</dbReference>
<dbReference type="Proteomes" id="UP001152523">
    <property type="component" value="Unassembled WGS sequence"/>
</dbReference>
<dbReference type="InterPro" id="IPR003959">
    <property type="entry name" value="ATPase_AAA_core"/>
</dbReference>
<dbReference type="Pfam" id="PF00004">
    <property type="entry name" value="AAA"/>
    <property type="match status" value="1"/>
</dbReference>
<dbReference type="InterPro" id="IPR027417">
    <property type="entry name" value="P-loop_NTPase"/>
</dbReference>
<evidence type="ECO:0000259" key="2">
    <source>
        <dbReference type="Pfam" id="PF00004"/>
    </source>
</evidence>
<evidence type="ECO:0000256" key="1">
    <source>
        <dbReference type="ARBA" id="ARBA00004474"/>
    </source>
</evidence>
<evidence type="ECO:0000313" key="3">
    <source>
        <dbReference type="EMBL" id="CAH9077644.1"/>
    </source>
</evidence>
<comment type="caution">
    <text evidence="3">The sequence shown here is derived from an EMBL/GenBank/DDBJ whole genome shotgun (WGS) entry which is preliminary data.</text>
</comment>
<protein>
    <recommendedName>
        <fullName evidence="2">ATPase AAA-type core domain-containing protein</fullName>
    </recommendedName>
</protein>
<dbReference type="GO" id="GO:0005524">
    <property type="term" value="F:ATP binding"/>
    <property type="evidence" value="ECO:0007669"/>
    <property type="project" value="InterPro"/>
</dbReference>
<dbReference type="Gene3D" id="3.40.50.300">
    <property type="entry name" value="P-loop containing nucleotide triphosphate hydrolases"/>
    <property type="match status" value="1"/>
</dbReference>
<dbReference type="SUPFAM" id="SSF52540">
    <property type="entry name" value="P-loop containing nucleoside triphosphate hydrolases"/>
    <property type="match status" value="1"/>
</dbReference>
<organism evidence="3 4">
    <name type="scientific">Cuscuta epithymum</name>
    <dbReference type="NCBI Taxonomy" id="186058"/>
    <lineage>
        <taxon>Eukaryota</taxon>
        <taxon>Viridiplantae</taxon>
        <taxon>Streptophyta</taxon>
        <taxon>Embryophyta</taxon>
        <taxon>Tracheophyta</taxon>
        <taxon>Spermatophyta</taxon>
        <taxon>Magnoliopsida</taxon>
        <taxon>eudicotyledons</taxon>
        <taxon>Gunneridae</taxon>
        <taxon>Pentapetalae</taxon>
        <taxon>asterids</taxon>
        <taxon>lamiids</taxon>
        <taxon>Solanales</taxon>
        <taxon>Convolvulaceae</taxon>
        <taxon>Cuscuteae</taxon>
        <taxon>Cuscuta</taxon>
        <taxon>Cuscuta subgen. Cuscuta</taxon>
    </lineage>
</organism>
<dbReference type="EMBL" id="CAMAPF010000031">
    <property type="protein sequence ID" value="CAH9077644.1"/>
    <property type="molecule type" value="Genomic_DNA"/>
</dbReference>
<sequence length="159" mass="18191">MALGNYNNDEVNLEHPSTFETLAMDPEMKKEIIEDLDRFVSRRDYYRRVGKAWKRGYLLYGPPGTGKSSLIAATANYLKFNIYELDLSSLNSNSELQRQLSSTKNKSILVVEDIDCSIDLQNRSLGDYCSKQNNDQSHEQVKLYSITLILSTQITIKIL</sequence>
<dbReference type="PANTHER" id="PTHR23070">
    <property type="entry name" value="BCS1 AAA-TYPE ATPASE"/>
    <property type="match status" value="1"/>
</dbReference>